<proteinExistence type="predicted"/>
<dbReference type="Proteomes" id="UP000029644">
    <property type="component" value="Unassembled WGS sequence"/>
</dbReference>
<dbReference type="Pfam" id="PF14508">
    <property type="entry name" value="GH97_N"/>
    <property type="match status" value="1"/>
</dbReference>
<evidence type="ECO:0000313" key="5">
    <source>
        <dbReference type="EMBL" id="GAL63072.1"/>
    </source>
</evidence>
<comment type="cofactor">
    <cofactor evidence="1">
        <name>Ca(2+)</name>
        <dbReference type="ChEBI" id="CHEBI:29108"/>
    </cofactor>
</comment>
<gene>
    <name evidence="5" type="ORF">JCM19300_1090</name>
</gene>
<keyword evidence="3" id="KW-0106">Calcium</keyword>
<reference evidence="5 6" key="1">
    <citation type="journal article" date="2014" name="Genome Announc.">
        <title>Draft Genome Sequences of Marine Flavobacterium Algibacter lectus Strains SS8 and NR4.</title>
        <authorList>
            <person name="Takatani N."/>
            <person name="Nakanishi M."/>
            <person name="Meirelles P."/>
            <person name="Mino S."/>
            <person name="Suda W."/>
            <person name="Oshima K."/>
            <person name="Hattori M."/>
            <person name="Ohkuma M."/>
            <person name="Hosokawa M."/>
            <person name="Miyashita K."/>
            <person name="Thompson F.L."/>
            <person name="Niwa A."/>
            <person name="Sawabe T."/>
            <person name="Sawabe T."/>
        </authorList>
    </citation>
    <scope>NUCLEOTIDE SEQUENCE [LARGE SCALE GENOMIC DNA]</scope>
    <source>
        <strain evidence="5 6">JCM 19300</strain>
    </source>
</reference>
<protein>
    <recommendedName>
        <fullName evidence="4">Glycosyl-hydrolase 97 N-terminal domain-containing protein</fullName>
    </recommendedName>
</protein>
<evidence type="ECO:0000256" key="3">
    <source>
        <dbReference type="ARBA" id="ARBA00022837"/>
    </source>
</evidence>
<dbReference type="RefSeq" id="WP_042504838.1">
    <property type="nucleotide sequence ID" value="NZ_BBNQ01000009.1"/>
</dbReference>
<evidence type="ECO:0000256" key="1">
    <source>
        <dbReference type="ARBA" id="ARBA00001913"/>
    </source>
</evidence>
<evidence type="ECO:0000259" key="4">
    <source>
        <dbReference type="Pfam" id="PF14508"/>
    </source>
</evidence>
<comment type="subunit">
    <text evidence="2">Monomer.</text>
</comment>
<sequence>MGEAQVNIIGRAYNEGVAFAYQIPEQQNIEEIGLAENIHYNFKEDYNVWATPKRGPGVLTAQGEYKKIPLSILEKGCERPLVIEIHDSLKIALAEAKLVDYTRLSSIKGRLQNIVFFLV</sequence>
<comment type="caution">
    <text evidence="5">The sequence shown here is derived from an EMBL/GenBank/DDBJ whole genome shotgun (WGS) entry which is preliminary data.</text>
</comment>
<dbReference type="PANTHER" id="PTHR35803">
    <property type="entry name" value="GLUCAN 1,4-ALPHA-GLUCOSIDASE SUSB-RELATED"/>
    <property type="match status" value="1"/>
</dbReference>
<name>A0A090W6C2_9FLAO</name>
<accession>A0A090W6C2</accession>
<dbReference type="AlphaFoldDB" id="A0A090W6C2"/>
<organism evidence="5 6">
    <name type="scientific">Algibacter lectus</name>
    <dbReference type="NCBI Taxonomy" id="221126"/>
    <lineage>
        <taxon>Bacteria</taxon>
        <taxon>Pseudomonadati</taxon>
        <taxon>Bacteroidota</taxon>
        <taxon>Flavobacteriia</taxon>
        <taxon>Flavobacteriales</taxon>
        <taxon>Flavobacteriaceae</taxon>
        <taxon>Algibacter</taxon>
    </lineage>
</organism>
<dbReference type="InterPro" id="IPR052720">
    <property type="entry name" value="Glycosyl_hydrolase_97"/>
</dbReference>
<dbReference type="GO" id="GO:0030246">
    <property type="term" value="F:carbohydrate binding"/>
    <property type="evidence" value="ECO:0007669"/>
    <property type="project" value="InterPro"/>
</dbReference>
<dbReference type="InterPro" id="IPR029486">
    <property type="entry name" value="GH97_N"/>
</dbReference>
<dbReference type="InterPro" id="IPR014718">
    <property type="entry name" value="GH-type_carb-bd"/>
</dbReference>
<dbReference type="PANTHER" id="PTHR35803:SF3">
    <property type="entry name" value="ALPHA-GLUCOSIDASE"/>
    <property type="match status" value="1"/>
</dbReference>
<dbReference type="Gene3D" id="2.70.98.10">
    <property type="match status" value="1"/>
</dbReference>
<feature type="domain" description="Glycosyl-hydrolase 97 N-terminal" evidence="4">
    <location>
        <begin position="5"/>
        <end position="104"/>
    </location>
</feature>
<evidence type="ECO:0000256" key="2">
    <source>
        <dbReference type="ARBA" id="ARBA00011245"/>
    </source>
</evidence>
<dbReference type="EMBL" id="BBNQ01000009">
    <property type="protein sequence ID" value="GAL63072.1"/>
    <property type="molecule type" value="Genomic_DNA"/>
</dbReference>
<evidence type="ECO:0000313" key="6">
    <source>
        <dbReference type="Proteomes" id="UP000029644"/>
    </source>
</evidence>